<gene>
    <name evidence="1" type="ORF">VNO78_31509</name>
</gene>
<comment type="caution">
    <text evidence="1">The sequence shown here is derived from an EMBL/GenBank/DDBJ whole genome shotgun (WGS) entry which is preliminary data.</text>
</comment>
<protein>
    <submittedName>
        <fullName evidence="1">Uncharacterized protein</fullName>
    </submittedName>
</protein>
<accession>A0AAN9RYF3</accession>
<keyword evidence="2" id="KW-1185">Reference proteome</keyword>
<evidence type="ECO:0000313" key="2">
    <source>
        <dbReference type="Proteomes" id="UP001386955"/>
    </source>
</evidence>
<proteinExistence type="predicted"/>
<dbReference type="Proteomes" id="UP001386955">
    <property type="component" value="Unassembled WGS sequence"/>
</dbReference>
<organism evidence="1 2">
    <name type="scientific">Psophocarpus tetragonolobus</name>
    <name type="common">Winged bean</name>
    <name type="synonym">Dolichos tetragonolobus</name>
    <dbReference type="NCBI Taxonomy" id="3891"/>
    <lineage>
        <taxon>Eukaryota</taxon>
        <taxon>Viridiplantae</taxon>
        <taxon>Streptophyta</taxon>
        <taxon>Embryophyta</taxon>
        <taxon>Tracheophyta</taxon>
        <taxon>Spermatophyta</taxon>
        <taxon>Magnoliopsida</taxon>
        <taxon>eudicotyledons</taxon>
        <taxon>Gunneridae</taxon>
        <taxon>Pentapetalae</taxon>
        <taxon>rosids</taxon>
        <taxon>fabids</taxon>
        <taxon>Fabales</taxon>
        <taxon>Fabaceae</taxon>
        <taxon>Papilionoideae</taxon>
        <taxon>50 kb inversion clade</taxon>
        <taxon>NPAAA clade</taxon>
        <taxon>indigoferoid/millettioid clade</taxon>
        <taxon>Phaseoleae</taxon>
        <taxon>Psophocarpus</taxon>
    </lineage>
</organism>
<evidence type="ECO:0000313" key="1">
    <source>
        <dbReference type="EMBL" id="KAK7385703.1"/>
    </source>
</evidence>
<name>A0AAN9RYF3_PSOTE</name>
<dbReference type="AlphaFoldDB" id="A0AAN9RYF3"/>
<reference evidence="1 2" key="1">
    <citation type="submission" date="2024-01" db="EMBL/GenBank/DDBJ databases">
        <title>The genomes of 5 underutilized Papilionoideae crops provide insights into root nodulation and disease resistanc.</title>
        <authorList>
            <person name="Jiang F."/>
        </authorList>
    </citation>
    <scope>NUCLEOTIDE SEQUENCE [LARGE SCALE GENOMIC DNA]</scope>
    <source>
        <strain evidence="1">DUOXIRENSHENG_FW03</strain>
        <tissue evidence="1">Leaves</tissue>
    </source>
</reference>
<sequence>MLPLDSSTRLRNPKHRPYYVSLRSKQDREEGCCTPKRRIQTMMCPAAPKKKATVDRGRQRMSPKKGYFVPPDLDLIFRKGNILHTFSH</sequence>
<dbReference type="EMBL" id="JAYMYS010000008">
    <property type="protein sequence ID" value="KAK7385703.1"/>
    <property type="molecule type" value="Genomic_DNA"/>
</dbReference>